<keyword evidence="2" id="KW-0472">Membrane</keyword>
<dbReference type="EMBL" id="CAMXCT030001280">
    <property type="protein sequence ID" value="CAL4775877.1"/>
    <property type="molecule type" value="Genomic_DNA"/>
</dbReference>
<feature type="region of interest" description="Disordered" evidence="1">
    <location>
        <begin position="664"/>
        <end position="689"/>
    </location>
</feature>
<organism evidence="3">
    <name type="scientific">Cladocopium goreaui</name>
    <dbReference type="NCBI Taxonomy" id="2562237"/>
    <lineage>
        <taxon>Eukaryota</taxon>
        <taxon>Sar</taxon>
        <taxon>Alveolata</taxon>
        <taxon>Dinophyceae</taxon>
        <taxon>Suessiales</taxon>
        <taxon>Symbiodiniaceae</taxon>
        <taxon>Cladocopium</taxon>
    </lineage>
</organism>
<protein>
    <submittedName>
        <fullName evidence="4">NYN domain-containing protein</fullName>
    </submittedName>
</protein>
<proteinExistence type="predicted"/>
<keyword evidence="2" id="KW-0812">Transmembrane</keyword>
<evidence type="ECO:0000313" key="5">
    <source>
        <dbReference type="Proteomes" id="UP001152797"/>
    </source>
</evidence>
<reference evidence="4 5" key="2">
    <citation type="submission" date="2024-05" db="EMBL/GenBank/DDBJ databases">
        <authorList>
            <person name="Chen Y."/>
            <person name="Shah S."/>
            <person name="Dougan E. K."/>
            <person name="Thang M."/>
            <person name="Chan C."/>
        </authorList>
    </citation>
    <scope>NUCLEOTIDE SEQUENCE [LARGE SCALE GENOMIC DNA]</scope>
</reference>
<dbReference type="EMBL" id="CAMXCT010001280">
    <property type="protein sequence ID" value="CAI3988565.1"/>
    <property type="molecule type" value="Genomic_DNA"/>
</dbReference>
<accession>A0A9P1FVR0</accession>
<keyword evidence="2" id="KW-1133">Transmembrane helix</keyword>
<sequence>MANFGDHNLVPLEMLQRLADGASGGAPNGRPPKGGRPGRQRLRLAIYLAVFSVLLGILTRLQALRALSWVGQGPGAVPGRTDRIKRAAESDIVVSRKVPLIPRPQKGPRPLVEPSYFDQPHVPEGAERRPGPVRGLMFQKSIMETLESGVDEDQRGGLKGRYAIEIAEHLAARKALVAAGIRENITVFWDHDGFPLPEVYELRPLAALKRYCEWIAGVLGASVTRIETVEYTRNNAPSVWSHLRGDQNLYNSLRQFGGVVHRAWPPMTDGIDVIFFERFRHHLDLMANGGPRSILCLMAEEKGYQAMIEAAQSEGVTVVRVGKNGLMTYYPGAHDFSVPIFWERWRFAQKDLFSFELDPFRSDEEWLPHHGPKKWQPGTVVLEPWDPSEELDRRIFHKFVNKKDFEVSGTQIIGTWRRPGFLMNDTLRVAVARSTAITVSKKKKQPIRESNAHFFREDLEALVEQGPEVAQEAKRDLEQLGQDPEDYAVLLWNHDSHKLVNYGASQREVLARLVRWWEGFLGMPVRRVEAADFVEPWDRLGAHALDWLYQMSLLNITVNRLWPPKSEAINRVLLRQVSRMARAKAEDRWASPNSRPPRLVIVMTTDMCFDIAIEDAQRAGISAVWMGSRGNGAFYPANTTHRMPFVTVPWRRWSQDIAIANRNPFLEGARNPDNPLPSELAHTSPVPMDQKWGKVDELNLDNFEGFLKPQEQPTSEEEVAVAK</sequence>
<evidence type="ECO:0000256" key="1">
    <source>
        <dbReference type="SAM" id="MobiDB-lite"/>
    </source>
</evidence>
<gene>
    <name evidence="3" type="ORF">C1SCF055_LOCUS15715</name>
</gene>
<dbReference type="EMBL" id="CAMXCT020001280">
    <property type="protein sequence ID" value="CAL1141940.1"/>
    <property type="molecule type" value="Genomic_DNA"/>
</dbReference>
<feature type="transmembrane region" description="Helical" evidence="2">
    <location>
        <begin position="44"/>
        <end position="63"/>
    </location>
</feature>
<evidence type="ECO:0000313" key="4">
    <source>
        <dbReference type="EMBL" id="CAL4775877.1"/>
    </source>
</evidence>
<dbReference type="AlphaFoldDB" id="A0A9P1FVR0"/>
<keyword evidence="5" id="KW-1185">Reference proteome</keyword>
<name>A0A9P1FVR0_9DINO</name>
<dbReference type="Proteomes" id="UP001152797">
    <property type="component" value="Unassembled WGS sequence"/>
</dbReference>
<evidence type="ECO:0000313" key="3">
    <source>
        <dbReference type="EMBL" id="CAI3988565.1"/>
    </source>
</evidence>
<feature type="region of interest" description="Disordered" evidence="1">
    <location>
        <begin position="109"/>
        <end position="130"/>
    </location>
</feature>
<dbReference type="OrthoDB" id="10310878at2759"/>
<evidence type="ECO:0000256" key="2">
    <source>
        <dbReference type="SAM" id="Phobius"/>
    </source>
</evidence>
<reference evidence="3" key="1">
    <citation type="submission" date="2022-10" db="EMBL/GenBank/DDBJ databases">
        <authorList>
            <person name="Chen Y."/>
            <person name="Dougan E. K."/>
            <person name="Chan C."/>
            <person name="Rhodes N."/>
            <person name="Thang M."/>
        </authorList>
    </citation>
    <scope>NUCLEOTIDE SEQUENCE</scope>
</reference>
<comment type="caution">
    <text evidence="3">The sequence shown here is derived from an EMBL/GenBank/DDBJ whole genome shotgun (WGS) entry which is preliminary data.</text>
</comment>